<evidence type="ECO:0000259" key="3">
    <source>
        <dbReference type="Pfam" id="PF00501"/>
    </source>
</evidence>
<dbReference type="PANTHER" id="PTHR43272:SF33">
    <property type="entry name" value="AMP-BINDING DOMAIN-CONTAINING PROTEIN-RELATED"/>
    <property type="match status" value="1"/>
</dbReference>
<dbReference type="InterPro" id="IPR042099">
    <property type="entry name" value="ANL_N_sf"/>
</dbReference>
<dbReference type="Proteomes" id="UP000184432">
    <property type="component" value="Unassembled WGS sequence"/>
</dbReference>
<keyword evidence="2" id="KW-0067">ATP-binding</keyword>
<organism evidence="4 5">
    <name type="scientific">Aquimarina spongiae</name>
    <dbReference type="NCBI Taxonomy" id="570521"/>
    <lineage>
        <taxon>Bacteria</taxon>
        <taxon>Pseudomonadati</taxon>
        <taxon>Bacteroidota</taxon>
        <taxon>Flavobacteriia</taxon>
        <taxon>Flavobacteriales</taxon>
        <taxon>Flavobacteriaceae</taxon>
        <taxon>Aquimarina</taxon>
    </lineage>
</organism>
<dbReference type="Gene3D" id="3.40.50.12780">
    <property type="entry name" value="N-terminal domain of ligase-like"/>
    <property type="match status" value="1"/>
</dbReference>
<dbReference type="InterPro" id="IPR000873">
    <property type="entry name" value="AMP-dep_synth/lig_dom"/>
</dbReference>
<gene>
    <name evidence="4" type="ORF">SAMN04488508_109207</name>
</gene>
<dbReference type="EMBL" id="FQYP01000009">
    <property type="protein sequence ID" value="SHJ49272.1"/>
    <property type="molecule type" value="Genomic_DNA"/>
</dbReference>
<dbReference type="STRING" id="570521.SAMN04488508_109207"/>
<dbReference type="GO" id="GO:0005524">
    <property type="term" value="F:ATP binding"/>
    <property type="evidence" value="ECO:0007669"/>
    <property type="project" value="UniProtKB-KW"/>
</dbReference>
<sequence length="562" mass="62944">MASIGIPDHDSLPEYFYHWVQEKPDAPFLKQPKGTHWKIVTFGEAYEQASKMANALISIGLKKGDHVAIYSKNCYHWILADLAIMMCGMVSVPLYHNLSANQLSTVLQLADAKAVFIGKLDQWLAHPEHVPNDVQIIRFPYYQGNAEVTEGVLWDDLVNSNELLPEVHVPDPEELWTILFTSGTTGTPKGVMHIHNTPVQIIKDDSKNDWVGIAKHPTPNLLSYLPLNHVAEKIGVYAVALMLGGTVSFGESIDTFAKNLQDTQPTIFFAVPRIWTKFYLAVANKMSLKKQKLLFSIPIISGILKRKIRYGLGLSKAKIVATGSAITPTYLKVWYAGLGIHLIEAYGMTEVCGSITNTPMLDAPKDSVGKPIPGCEIKIAKDTQEVLMKSPYMMKGYYKDPEMTAKVLKNGWLHSGDKGSFDENGFLKIIGRVSDAFKTSKGKYITPNPLEEEIEKNVLIEQVCIAGLGIPQPIAIVNLSEVAHATPKEEVEVALDQTLSKLNDTLANYTRVSTIVIDQNTWNMENAFLTPTLKIRRGEIDRRYSKYFLEWHDRNENIVWYE</sequence>
<evidence type="ECO:0000313" key="4">
    <source>
        <dbReference type="EMBL" id="SHJ49272.1"/>
    </source>
</evidence>
<keyword evidence="1" id="KW-0547">Nucleotide-binding</keyword>
<dbReference type="RefSeq" id="WP_073320147.1">
    <property type="nucleotide sequence ID" value="NZ_FQYP01000009.1"/>
</dbReference>
<keyword evidence="5" id="KW-1185">Reference proteome</keyword>
<accession>A0A1M6JRI5</accession>
<protein>
    <submittedName>
        <fullName evidence="4">Long-chain acyl-CoA synthetase (AMP-forming)</fullName>
    </submittedName>
</protein>
<dbReference type="InterPro" id="IPR020845">
    <property type="entry name" value="AMP-binding_CS"/>
</dbReference>
<dbReference type="PROSITE" id="PS00455">
    <property type="entry name" value="AMP_BINDING"/>
    <property type="match status" value="1"/>
</dbReference>
<dbReference type="Pfam" id="PF23562">
    <property type="entry name" value="AMP-binding_C_3"/>
    <property type="match status" value="1"/>
</dbReference>
<dbReference type="GO" id="GO:0016020">
    <property type="term" value="C:membrane"/>
    <property type="evidence" value="ECO:0007669"/>
    <property type="project" value="TreeGrafter"/>
</dbReference>
<dbReference type="PANTHER" id="PTHR43272">
    <property type="entry name" value="LONG-CHAIN-FATTY-ACID--COA LIGASE"/>
    <property type="match status" value="1"/>
</dbReference>
<evidence type="ECO:0000313" key="5">
    <source>
        <dbReference type="Proteomes" id="UP000184432"/>
    </source>
</evidence>
<dbReference type="GO" id="GO:0004467">
    <property type="term" value="F:long-chain fatty acid-CoA ligase activity"/>
    <property type="evidence" value="ECO:0007669"/>
    <property type="project" value="TreeGrafter"/>
</dbReference>
<dbReference type="Pfam" id="PF00501">
    <property type="entry name" value="AMP-binding"/>
    <property type="match status" value="1"/>
</dbReference>
<evidence type="ECO:0000256" key="1">
    <source>
        <dbReference type="ARBA" id="ARBA00022741"/>
    </source>
</evidence>
<dbReference type="AlphaFoldDB" id="A0A1M6JRI5"/>
<feature type="domain" description="AMP-dependent synthetase/ligase" evidence="3">
    <location>
        <begin position="16"/>
        <end position="398"/>
    </location>
</feature>
<proteinExistence type="predicted"/>
<name>A0A1M6JRI5_9FLAO</name>
<dbReference type="SUPFAM" id="SSF56801">
    <property type="entry name" value="Acetyl-CoA synthetase-like"/>
    <property type="match status" value="1"/>
</dbReference>
<reference evidence="5" key="1">
    <citation type="submission" date="2016-11" db="EMBL/GenBank/DDBJ databases">
        <authorList>
            <person name="Varghese N."/>
            <person name="Submissions S."/>
        </authorList>
    </citation>
    <scope>NUCLEOTIDE SEQUENCE [LARGE SCALE GENOMIC DNA]</scope>
    <source>
        <strain evidence="5">DSM 22623</strain>
    </source>
</reference>
<evidence type="ECO:0000256" key="2">
    <source>
        <dbReference type="ARBA" id="ARBA00022840"/>
    </source>
</evidence>